<evidence type="ECO:0000256" key="4">
    <source>
        <dbReference type="ARBA" id="ARBA00023015"/>
    </source>
</evidence>
<evidence type="ECO:0000313" key="9">
    <source>
        <dbReference type="EMBL" id="KAF6000970.1"/>
    </source>
</evidence>
<dbReference type="Proteomes" id="UP000530660">
    <property type="component" value="Unassembled WGS sequence"/>
</dbReference>
<name>A0A7J7IE06_9RHOD</name>
<protein>
    <recommendedName>
        <fullName evidence="8">GATA-type domain-containing protein</fullName>
    </recommendedName>
</protein>
<evidence type="ECO:0000256" key="7">
    <source>
        <dbReference type="SAM" id="MobiDB-lite"/>
    </source>
</evidence>
<dbReference type="SUPFAM" id="SSF57716">
    <property type="entry name" value="Glucocorticoid receptor-like (DNA-binding domain)"/>
    <property type="match status" value="1"/>
</dbReference>
<keyword evidence="2 6" id="KW-0863">Zinc-finger</keyword>
<dbReference type="GO" id="GO:0043565">
    <property type="term" value="F:sequence-specific DNA binding"/>
    <property type="evidence" value="ECO:0007669"/>
    <property type="project" value="InterPro"/>
</dbReference>
<reference evidence="9 10" key="1">
    <citation type="journal article" date="2020" name="J. Phycol.">
        <title>Comparative genome analysis reveals Cyanidiococcus gen. nov., a new extremophilic red algal genus sister to Cyanidioschyzon (Cyanidioschyzonaceae, Rhodophyta).</title>
        <authorList>
            <person name="Liu S.-L."/>
            <person name="Chiang Y.-R."/>
            <person name="Yoon H.S."/>
            <person name="Fu H.-Y."/>
        </authorList>
    </citation>
    <scope>NUCLEOTIDE SEQUENCE [LARGE SCALE GENOMIC DNA]</scope>
    <source>
        <strain evidence="9 10">THAL066</strain>
    </source>
</reference>
<feature type="compositionally biased region" description="Low complexity" evidence="7">
    <location>
        <begin position="338"/>
        <end position="354"/>
    </location>
</feature>
<feature type="compositionally biased region" description="Polar residues" evidence="7">
    <location>
        <begin position="231"/>
        <end position="240"/>
    </location>
</feature>
<keyword evidence="1" id="KW-0479">Metal-binding</keyword>
<feature type="region of interest" description="Disordered" evidence="7">
    <location>
        <begin position="69"/>
        <end position="90"/>
    </location>
</feature>
<dbReference type="PROSITE" id="PS50114">
    <property type="entry name" value="GATA_ZN_FINGER_2"/>
    <property type="match status" value="1"/>
</dbReference>
<dbReference type="InterPro" id="IPR000679">
    <property type="entry name" value="Znf_GATA"/>
</dbReference>
<dbReference type="PANTHER" id="PTHR47172">
    <property type="entry name" value="OS01G0976800 PROTEIN"/>
    <property type="match status" value="1"/>
</dbReference>
<organism evidence="9 10">
    <name type="scientific">Cyanidiococcus yangmingshanensis</name>
    <dbReference type="NCBI Taxonomy" id="2690220"/>
    <lineage>
        <taxon>Eukaryota</taxon>
        <taxon>Rhodophyta</taxon>
        <taxon>Bangiophyceae</taxon>
        <taxon>Cyanidiales</taxon>
        <taxon>Cyanidiaceae</taxon>
        <taxon>Cyanidiococcus</taxon>
    </lineage>
</organism>
<dbReference type="EMBL" id="VWRR01000016">
    <property type="protein sequence ID" value="KAF6000970.1"/>
    <property type="molecule type" value="Genomic_DNA"/>
</dbReference>
<sequence>MLRCDFCQTTETPLWRAGPRGPKTLCNACGVKWKKGKLDGFGSTSCGASRLHTGRKFVRVNNGRARRVNAGTDGGELLQPERGLPGLRAGGRAGCSPLPDSEWMMKAQRGRRCSVPPEARPGLNEGDWEQPARAVREPLAPSVFAPSLPCRRESMPVAIPRKVHGRSLDKTYAGSPGDHLIRESMFVRVDSERALATGPEALSEMMPDWDSMDIESLSDDELEKSSHYESSRSAAGSNDSIFPFMHNRTGQNGDQGQKLPHDYPPSDEVRSLSPAWSGSTTRTVEREQPEVTSKGVRLLLDAARYVEYASSPLSSQWSPLRSASSAVPFGQQAGSSSPSRLTPMRLTPLTLERD</sequence>
<dbReference type="SMART" id="SM00401">
    <property type="entry name" value="ZnF_GATA"/>
    <property type="match status" value="1"/>
</dbReference>
<dbReference type="PANTHER" id="PTHR47172:SF1">
    <property type="entry name" value="GATA TRANSCRIPTION FACTOR 15"/>
    <property type="match status" value="1"/>
</dbReference>
<accession>A0A7J7IE06</accession>
<dbReference type="CDD" id="cd00202">
    <property type="entry name" value="ZnF_GATA"/>
    <property type="match status" value="1"/>
</dbReference>
<gene>
    <name evidence="9" type="ORF">F1559_000271</name>
</gene>
<evidence type="ECO:0000256" key="6">
    <source>
        <dbReference type="PROSITE-ProRule" id="PRU00094"/>
    </source>
</evidence>
<evidence type="ECO:0000256" key="2">
    <source>
        <dbReference type="ARBA" id="ARBA00022771"/>
    </source>
</evidence>
<evidence type="ECO:0000256" key="5">
    <source>
        <dbReference type="ARBA" id="ARBA00023163"/>
    </source>
</evidence>
<feature type="compositionally biased region" description="Polar residues" evidence="7">
    <location>
        <begin position="313"/>
        <end position="325"/>
    </location>
</feature>
<feature type="domain" description="GATA-type" evidence="8">
    <location>
        <begin position="1"/>
        <end position="34"/>
    </location>
</feature>
<dbReference type="GO" id="GO:0008270">
    <property type="term" value="F:zinc ion binding"/>
    <property type="evidence" value="ECO:0007669"/>
    <property type="project" value="UniProtKB-KW"/>
</dbReference>
<evidence type="ECO:0000256" key="3">
    <source>
        <dbReference type="ARBA" id="ARBA00022833"/>
    </source>
</evidence>
<keyword evidence="5" id="KW-0804">Transcription</keyword>
<proteinExistence type="predicted"/>
<dbReference type="OrthoDB" id="5814at2759"/>
<feature type="region of interest" description="Disordered" evidence="7">
    <location>
        <begin position="218"/>
        <end position="290"/>
    </location>
</feature>
<keyword evidence="3" id="KW-0862">Zinc</keyword>
<dbReference type="InterPro" id="IPR013088">
    <property type="entry name" value="Znf_NHR/GATA"/>
</dbReference>
<dbReference type="Gene3D" id="3.30.50.10">
    <property type="entry name" value="Erythroid Transcription Factor GATA-1, subunit A"/>
    <property type="match status" value="1"/>
</dbReference>
<comment type="caution">
    <text evidence="9">The sequence shown here is derived from an EMBL/GenBank/DDBJ whole genome shotgun (WGS) entry which is preliminary data.</text>
</comment>
<dbReference type="GO" id="GO:0006355">
    <property type="term" value="P:regulation of DNA-templated transcription"/>
    <property type="evidence" value="ECO:0007669"/>
    <property type="project" value="InterPro"/>
</dbReference>
<keyword evidence="4" id="KW-0805">Transcription regulation</keyword>
<evidence type="ECO:0000259" key="8">
    <source>
        <dbReference type="PROSITE" id="PS50114"/>
    </source>
</evidence>
<dbReference type="AlphaFoldDB" id="A0A7J7IE06"/>
<dbReference type="Pfam" id="PF00320">
    <property type="entry name" value="GATA"/>
    <property type="match status" value="1"/>
</dbReference>
<evidence type="ECO:0000256" key="1">
    <source>
        <dbReference type="ARBA" id="ARBA00022723"/>
    </source>
</evidence>
<feature type="region of interest" description="Disordered" evidence="7">
    <location>
        <begin position="313"/>
        <end position="354"/>
    </location>
</feature>
<keyword evidence="10" id="KW-1185">Reference proteome</keyword>
<evidence type="ECO:0000313" key="10">
    <source>
        <dbReference type="Proteomes" id="UP000530660"/>
    </source>
</evidence>